<sequence length="288" mass="34456">MEYSQFEAELKSALTNDPTLKLLKEIINKPFNFVSPTNPFDVKTKIKQSFLKHQERIYDKFIQYCALSLITQYGFSLQRSNFRYNLPLKEGQHLGDIPEQVIINASFIFRLNNNSTKDEPTDMFVVYLRKRDCYSHKAMKKTCENIIKQLEALKIIYPKMNIKGALWFLDNDYIKNIRLFNNFYYEQVDLRPYYGADFFEILDKKEDWLKIESFIKKFKENNQNYFSKMPDLDQSDEALIALLYLEKSEWTKLNSNKEIYRNIKENIFNLNDKNSNLFKAIAKRNKSY</sequence>
<organism evidence="1 2">
    <name type="scientific">Mycoplasmopsis fermentans (strain M64)</name>
    <name type="common">Mycoplasma fermentans</name>
    <dbReference type="NCBI Taxonomy" id="943945"/>
    <lineage>
        <taxon>Bacteria</taxon>
        <taxon>Bacillati</taxon>
        <taxon>Mycoplasmatota</taxon>
        <taxon>Mycoplasmoidales</taxon>
        <taxon>Metamycoplasmataceae</taxon>
        <taxon>Mycoplasmopsis</taxon>
    </lineage>
</organism>
<evidence type="ECO:0000313" key="2">
    <source>
        <dbReference type="Proteomes" id="UP000007473"/>
    </source>
</evidence>
<accession>A0AB32XBG7</accession>
<evidence type="ECO:0000313" key="1">
    <source>
        <dbReference type="EMBL" id="ADV34387.1"/>
    </source>
</evidence>
<evidence type="ECO:0008006" key="3">
    <source>
        <dbReference type="Google" id="ProtNLM"/>
    </source>
</evidence>
<protein>
    <recommendedName>
        <fullName evidence="3">Restriction endonuclease</fullName>
    </recommendedName>
</protein>
<dbReference type="Proteomes" id="UP000007473">
    <property type="component" value="Chromosome"/>
</dbReference>
<proteinExistence type="predicted"/>
<dbReference type="EMBL" id="CP002458">
    <property type="protein sequence ID" value="ADV34387.1"/>
    <property type="molecule type" value="Genomic_DNA"/>
</dbReference>
<gene>
    <name evidence="1" type="ordered locus">MfeM64YM_0385</name>
</gene>
<name>A0AB32XBG7_MYCFM</name>
<dbReference type="RefSeq" id="WP_013526822.1">
    <property type="nucleotide sequence ID" value="NC_014921.1"/>
</dbReference>
<dbReference type="KEGG" id="mfm:MfeM64YM_0385"/>
<dbReference type="NCBIfam" id="NF045832">
    <property type="entry name" value="restrict_HpyAIV"/>
    <property type="match status" value="1"/>
</dbReference>
<dbReference type="InterPro" id="IPR054784">
    <property type="entry name" value="HpyAIV-type_restriction_enz"/>
</dbReference>
<reference evidence="1 2" key="1">
    <citation type="journal article" date="2011" name="J. Bacteriol.">
        <title>Genome sequence of the repetitive-sequence-rich Mycoplasma fermentans strain M64.</title>
        <authorList>
            <person name="Shu H.W."/>
            <person name="Liu T.T."/>
            <person name="Chang H.Y."/>
            <person name="Liu Y.M."/>
            <person name="Wu K.M."/>
            <person name="Shu H.Y."/>
            <person name="Tsai S.F."/>
            <person name="Hsiao K.J."/>
            <person name="Hu W.S."/>
            <person name="Ng W.V."/>
        </authorList>
    </citation>
    <scope>NUCLEOTIDE SEQUENCE [LARGE SCALE GENOMIC DNA]</scope>
    <source>
        <strain evidence="1 2">M64</strain>
    </source>
</reference>
<dbReference type="AlphaFoldDB" id="A0AB32XBG7"/>